<dbReference type="InterPro" id="IPR023211">
    <property type="entry name" value="DNA_pol_palm_dom_sf"/>
</dbReference>
<dbReference type="InterPro" id="IPR006134">
    <property type="entry name" value="DNA-dir_DNA_pol_B_multi_dom"/>
</dbReference>
<dbReference type="GO" id="GO:0000166">
    <property type="term" value="F:nucleotide binding"/>
    <property type="evidence" value="ECO:0007669"/>
    <property type="project" value="InterPro"/>
</dbReference>
<evidence type="ECO:0000256" key="6">
    <source>
        <dbReference type="ARBA" id="ARBA00049244"/>
    </source>
</evidence>
<proteinExistence type="predicted"/>
<dbReference type="PANTHER" id="PTHR10322:SF23">
    <property type="entry name" value="DNA POLYMERASE DELTA CATALYTIC SUBUNIT"/>
    <property type="match status" value="1"/>
</dbReference>
<reference evidence="10" key="3">
    <citation type="submission" date="2020-12" db="UniProtKB">
        <authorList>
            <consortium name="EnsemblPlants"/>
        </authorList>
    </citation>
    <scope>IDENTIFICATION</scope>
</reference>
<keyword evidence="2" id="KW-0808">Transferase</keyword>
<dbReference type="GO" id="GO:0003887">
    <property type="term" value="F:DNA-directed DNA polymerase activity"/>
    <property type="evidence" value="ECO:0000318"/>
    <property type="project" value="GO_Central"/>
</dbReference>
<accession>A0A2K1JD42</accession>
<comment type="catalytic activity">
    <reaction evidence="6">
        <text>DNA(n) + a 2'-deoxyribonucleoside 5'-triphosphate = DNA(n+1) + diphosphate</text>
        <dbReference type="Rhea" id="RHEA:22508"/>
        <dbReference type="Rhea" id="RHEA-COMP:17339"/>
        <dbReference type="Rhea" id="RHEA-COMP:17340"/>
        <dbReference type="ChEBI" id="CHEBI:33019"/>
        <dbReference type="ChEBI" id="CHEBI:61560"/>
        <dbReference type="ChEBI" id="CHEBI:173112"/>
        <dbReference type="EC" id="2.7.7.7"/>
    </reaction>
</comment>
<evidence type="ECO:0000256" key="7">
    <source>
        <dbReference type="SAM" id="MobiDB-lite"/>
    </source>
</evidence>
<dbReference type="STRING" id="3218.A0A2K1JD42"/>
<dbReference type="Gene3D" id="1.10.132.60">
    <property type="entry name" value="DNA polymerase family B, C-terminal domain"/>
    <property type="match status" value="1"/>
</dbReference>
<dbReference type="GO" id="GO:0003677">
    <property type="term" value="F:DNA binding"/>
    <property type="evidence" value="ECO:0007669"/>
    <property type="project" value="UniProtKB-KW"/>
</dbReference>
<organism evidence="9">
    <name type="scientific">Physcomitrium patens</name>
    <name type="common">Spreading-leaved earth moss</name>
    <name type="synonym">Physcomitrella patens</name>
    <dbReference type="NCBI Taxonomy" id="3218"/>
    <lineage>
        <taxon>Eukaryota</taxon>
        <taxon>Viridiplantae</taxon>
        <taxon>Streptophyta</taxon>
        <taxon>Embryophyta</taxon>
        <taxon>Bryophyta</taxon>
        <taxon>Bryophytina</taxon>
        <taxon>Bryopsida</taxon>
        <taxon>Funariidae</taxon>
        <taxon>Funariales</taxon>
        <taxon>Funariaceae</taxon>
        <taxon>Physcomitrium</taxon>
    </lineage>
</organism>
<reference evidence="9 11" key="2">
    <citation type="journal article" date="2018" name="Plant J.">
        <title>The Physcomitrella patens chromosome-scale assembly reveals moss genome structure and evolution.</title>
        <authorList>
            <person name="Lang D."/>
            <person name="Ullrich K.K."/>
            <person name="Murat F."/>
            <person name="Fuchs J."/>
            <person name="Jenkins J."/>
            <person name="Haas F.B."/>
            <person name="Piednoel M."/>
            <person name="Gundlach H."/>
            <person name="Van Bel M."/>
            <person name="Meyberg R."/>
            <person name="Vives C."/>
            <person name="Morata J."/>
            <person name="Symeonidi A."/>
            <person name="Hiss M."/>
            <person name="Muchero W."/>
            <person name="Kamisugi Y."/>
            <person name="Saleh O."/>
            <person name="Blanc G."/>
            <person name="Decker E.L."/>
            <person name="van Gessel N."/>
            <person name="Grimwood J."/>
            <person name="Hayes R.D."/>
            <person name="Graham S.W."/>
            <person name="Gunter L.E."/>
            <person name="McDaniel S.F."/>
            <person name="Hoernstein S.N.W."/>
            <person name="Larsson A."/>
            <person name="Li F.W."/>
            <person name="Perroud P.F."/>
            <person name="Phillips J."/>
            <person name="Ranjan P."/>
            <person name="Rokshar D.S."/>
            <person name="Rothfels C.J."/>
            <person name="Schneider L."/>
            <person name="Shu S."/>
            <person name="Stevenson D.W."/>
            <person name="Thummler F."/>
            <person name="Tillich M."/>
            <person name="Villarreal Aguilar J.C."/>
            <person name="Widiez T."/>
            <person name="Wong G.K."/>
            <person name="Wymore A."/>
            <person name="Zhang Y."/>
            <person name="Zimmer A.D."/>
            <person name="Quatrano R.S."/>
            <person name="Mayer K.F.X."/>
            <person name="Goodstein D."/>
            <person name="Casacuberta J.M."/>
            <person name="Vandepoele K."/>
            <person name="Reski R."/>
            <person name="Cuming A.C."/>
            <person name="Tuskan G.A."/>
            <person name="Maumus F."/>
            <person name="Salse J."/>
            <person name="Schmutz J."/>
            <person name="Rensing S.A."/>
        </authorList>
    </citation>
    <scope>NUCLEOTIDE SEQUENCE [LARGE SCALE GENOMIC DNA]</scope>
    <source>
        <strain evidence="10 11">cv. Gransden 2004</strain>
    </source>
</reference>
<dbReference type="Pfam" id="PF00136">
    <property type="entry name" value="DNA_pol_B"/>
    <property type="match status" value="1"/>
</dbReference>
<dbReference type="PANTHER" id="PTHR10322">
    <property type="entry name" value="DNA POLYMERASE CATALYTIC SUBUNIT"/>
    <property type="match status" value="1"/>
</dbReference>
<dbReference type="EMBL" id="ABEU02000015">
    <property type="protein sequence ID" value="PNR39437.1"/>
    <property type="molecule type" value="Genomic_DNA"/>
</dbReference>
<dbReference type="InterPro" id="IPR036397">
    <property type="entry name" value="RNaseH_sf"/>
</dbReference>
<dbReference type="GO" id="GO:0006297">
    <property type="term" value="P:nucleotide-excision repair, DNA gap filling"/>
    <property type="evidence" value="ECO:0000318"/>
    <property type="project" value="GO_Central"/>
</dbReference>
<dbReference type="InParanoid" id="A0A2K1JD42"/>
<keyword evidence="5" id="KW-0238">DNA-binding</keyword>
<gene>
    <name evidence="9" type="ORF">PHYPA_019715</name>
</gene>
<dbReference type="SUPFAM" id="SSF53098">
    <property type="entry name" value="Ribonuclease H-like"/>
    <property type="match status" value="1"/>
</dbReference>
<evidence type="ECO:0000256" key="4">
    <source>
        <dbReference type="ARBA" id="ARBA00022932"/>
    </source>
</evidence>
<feature type="region of interest" description="Disordered" evidence="7">
    <location>
        <begin position="1"/>
        <end position="21"/>
    </location>
</feature>
<keyword evidence="3" id="KW-0548">Nucleotidyltransferase</keyword>
<dbReference type="FunFam" id="1.10.132.60:FF:000022">
    <property type="entry name" value="Predicted protein"/>
    <property type="match status" value="1"/>
</dbReference>
<dbReference type="GO" id="GO:0008296">
    <property type="term" value="F:3'-5'-DNA exonuclease activity"/>
    <property type="evidence" value="ECO:0000318"/>
    <property type="project" value="GO_Central"/>
</dbReference>
<keyword evidence="11" id="KW-1185">Reference proteome</keyword>
<feature type="compositionally biased region" description="Basic and acidic residues" evidence="7">
    <location>
        <begin position="1"/>
        <end position="13"/>
    </location>
</feature>
<dbReference type="Gene3D" id="3.30.420.10">
    <property type="entry name" value="Ribonuclease H-like superfamily/Ribonuclease H"/>
    <property type="match status" value="1"/>
</dbReference>
<dbReference type="AlphaFoldDB" id="A0A2K1JD42"/>
<dbReference type="Gene3D" id="3.90.1600.10">
    <property type="entry name" value="Palm domain of DNA polymerase"/>
    <property type="match status" value="1"/>
</dbReference>
<protein>
    <recommendedName>
        <fullName evidence="1">DNA-directed DNA polymerase</fullName>
        <ecNumber evidence="1">2.7.7.7</ecNumber>
    </recommendedName>
</protein>
<evidence type="ECO:0000313" key="10">
    <source>
        <dbReference type="EnsemblPlants" id="Pp3c15_13700V3.1"/>
    </source>
</evidence>
<evidence type="ECO:0000259" key="8">
    <source>
        <dbReference type="Pfam" id="PF00136"/>
    </source>
</evidence>
<dbReference type="InterPro" id="IPR050240">
    <property type="entry name" value="DNA_pol_type-B"/>
</dbReference>
<dbReference type="InterPro" id="IPR043502">
    <property type="entry name" value="DNA/RNA_pol_sf"/>
</dbReference>
<evidence type="ECO:0000256" key="1">
    <source>
        <dbReference type="ARBA" id="ARBA00012417"/>
    </source>
</evidence>
<dbReference type="Gramene" id="Pp3c15_13700V3.1">
    <property type="protein sequence ID" value="Pp3c15_13700V3.1"/>
    <property type="gene ID" value="Pp3c15_13700"/>
</dbReference>
<dbReference type="InterPro" id="IPR042087">
    <property type="entry name" value="DNA_pol_B_thumb"/>
</dbReference>
<evidence type="ECO:0000256" key="2">
    <source>
        <dbReference type="ARBA" id="ARBA00022679"/>
    </source>
</evidence>
<sequence>MLEQHRETTDGTWRRKNAKGGAEKFSGNKKVDLPYKEVFDLYEKRDKESIETIARYCIEDSLLTIALFDSMNIWCYDKGVVFDRTHSLLEEFEYEGAIVSNPTPGLYKWCFLLDFSISDKKSYMFAKEPLGLVPSLLKTLILKRKEVKIQSSTAIGIEKFIEGAESTTAIGRFMLMHASSIISSRYLVQLVYGDTDSCMFTSDTAQDYESCKALAVRISNEVSKEFLSPIKLEFKAVFETFLLITKKRYIGLIAGERKMIYKGVVVSRRDSCIFLKHMYSSLVEMIMNSSPYEHIMEFVRAELLSLIRGHIPLESLVITKTLEKEYSSTSTPLLVYSNRLKDLGIEAKPGDKLDFVFVNTKEEFKLQGYKMCPPHLILPHNLEIDYLYYIETHISNPIDQILQLLG</sequence>
<evidence type="ECO:0000313" key="9">
    <source>
        <dbReference type="EMBL" id="PNR39437.1"/>
    </source>
</evidence>
<feature type="domain" description="DNA-directed DNA polymerase family B multifunctional" evidence="8">
    <location>
        <begin position="164"/>
        <end position="403"/>
    </location>
</feature>
<dbReference type="GO" id="GO:0006287">
    <property type="term" value="P:base-excision repair, gap-filling"/>
    <property type="evidence" value="ECO:0000318"/>
    <property type="project" value="GO_Central"/>
</dbReference>
<dbReference type="InterPro" id="IPR012337">
    <property type="entry name" value="RNaseH-like_sf"/>
</dbReference>
<evidence type="ECO:0000256" key="5">
    <source>
        <dbReference type="ARBA" id="ARBA00023125"/>
    </source>
</evidence>
<evidence type="ECO:0000256" key="3">
    <source>
        <dbReference type="ARBA" id="ARBA00022695"/>
    </source>
</evidence>
<dbReference type="GO" id="GO:0045004">
    <property type="term" value="P:DNA replication proofreading"/>
    <property type="evidence" value="ECO:0000318"/>
    <property type="project" value="GO_Central"/>
</dbReference>
<keyword evidence="4" id="KW-0239">DNA-directed DNA polymerase</keyword>
<dbReference type="Proteomes" id="UP000006727">
    <property type="component" value="Chromosome 15"/>
</dbReference>
<reference evidence="9 11" key="1">
    <citation type="journal article" date="2008" name="Science">
        <title>The Physcomitrella genome reveals evolutionary insights into the conquest of land by plants.</title>
        <authorList>
            <person name="Rensing S."/>
            <person name="Lang D."/>
            <person name="Zimmer A."/>
            <person name="Terry A."/>
            <person name="Salamov A."/>
            <person name="Shapiro H."/>
            <person name="Nishiyama T."/>
            <person name="Perroud P.-F."/>
            <person name="Lindquist E."/>
            <person name="Kamisugi Y."/>
            <person name="Tanahashi T."/>
            <person name="Sakakibara K."/>
            <person name="Fujita T."/>
            <person name="Oishi K."/>
            <person name="Shin-I T."/>
            <person name="Kuroki Y."/>
            <person name="Toyoda A."/>
            <person name="Suzuki Y."/>
            <person name="Hashimoto A."/>
            <person name="Yamaguchi K."/>
            <person name="Sugano A."/>
            <person name="Kohara Y."/>
            <person name="Fujiyama A."/>
            <person name="Anterola A."/>
            <person name="Aoki S."/>
            <person name="Ashton N."/>
            <person name="Barbazuk W.B."/>
            <person name="Barker E."/>
            <person name="Bennetzen J."/>
            <person name="Bezanilla M."/>
            <person name="Blankenship R."/>
            <person name="Cho S.H."/>
            <person name="Dutcher S."/>
            <person name="Estelle M."/>
            <person name="Fawcett J.A."/>
            <person name="Gundlach H."/>
            <person name="Hanada K."/>
            <person name="Heyl A."/>
            <person name="Hicks K.A."/>
            <person name="Hugh J."/>
            <person name="Lohr M."/>
            <person name="Mayer K."/>
            <person name="Melkozernov A."/>
            <person name="Murata T."/>
            <person name="Nelson D."/>
            <person name="Pils B."/>
            <person name="Prigge M."/>
            <person name="Reiss B."/>
            <person name="Renner T."/>
            <person name="Rombauts S."/>
            <person name="Rushton P."/>
            <person name="Sanderfoot A."/>
            <person name="Schween G."/>
            <person name="Shiu S.-H."/>
            <person name="Stueber K."/>
            <person name="Theodoulou F.L."/>
            <person name="Tu H."/>
            <person name="Van de Peer Y."/>
            <person name="Verrier P.J."/>
            <person name="Waters E."/>
            <person name="Wood A."/>
            <person name="Yang L."/>
            <person name="Cove D."/>
            <person name="Cuming A."/>
            <person name="Hasebe M."/>
            <person name="Lucas S."/>
            <person name="Mishler D.B."/>
            <person name="Reski R."/>
            <person name="Grigoriev I."/>
            <person name="Quatrano R.S."/>
            <person name="Boore J.L."/>
        </authorList>
    </citation>
    <scope>NUCLEOTIDE SEQUENCE [LARGE SCALE GENOMIC DNA]</scope>
    <source>
        <strain evidence="10 11">cv. Gransden 2004</strain>
    </source>
</reference>
<dbReference type="EnsemblPlants" id="Pp3c15_13700V3.1">
    <property type="protein sequence ID" value="Pp3c15_13700V3.1"/>
    <property type="gene ID" value="Pp3c15_13700"/>
</dbReference>
<name>A0A2K1JD42_PHYPA</name>
<dbReference type="SUPFAM" id="SSF56672">
    <property type="entry name" value="DNA/RNA polymerases"/>
    <property type="match status" value="1"/>
</dbReference>
<dbReference type="GO" id="GO:0006261">
    <property type="term" value="P:DNA-templated DNA replication"/>
    <property type="evidence" value="ECO:0000318"/>
    <property type="project" value="GO_Central"/>
</dbReference>
<dbReference type="GO" id="GO:0043625">
    <property type="term" value="C:delta DNA polymerase complex"/>
    <property type="evidence" value="ECO:0000318"/>
    <property type="project" value="GO_Central"/>
</dbReference>
<dbReference type="EC" id="2.7.7.7" evidence="1"/>
<evidence type="ECO:0000313" key="11">
    <source>
        <dbReference type="Proteomes" id="UP000006727"/>
    </source>
</evidence>